<keyword evidence="3" id="KW-0234">DNA repair</keyword>
<dbReference type="PANTHER" id="PTHR12159:SF9">
    <property type="entry name" value="G_T MISMATCH-SPECIFIC THYMINE DNA GLYCOSYLASE"/>
    <property type="match status" value="1"/>
</dbReference>
<sequence>MKKEELAEDEQTANSSSHLLFKKTITTYSFQKATSLPSTSPAKRSHISGNLDGNQTGSSSSTSSTPILTAEPSNKKAKLSTSTHPEKPSKGKNRPVKRGIAPPEKYSHLKPLPDYLGLNLDIVFCGINPGQKSAQIGHHFGGPTNHFWICLHESGLTTERLKPTEDATLPERFSIGLTNLVPRPTAEQNELSRAERTSSVPDLLEKILESKPRILCFVGLGITQIIKSQLIPKVKRRKSRGDGKSEITNDPESLTTTATSSSSTPTYGIQPFKAIHDTSETLFFAVASTSGRVVQYQRKDKIEQFRELRNLLVKVKNGEFDSSGIPLIKK</sequence>
<feature type="compositionally biased region" description="Low complexity" evidence="4">
    <location>
        <begin position="253"/>
        <end position="266"/>
    </location>
</feature>
<evidence type="ECO:0000259" key="5">
    <source>
        <dbReference type="Pfam" id="PF03167"/>
    </source>
</evidence>
<dbReference type="Proteomes" id="UP000629468">
    <property type="component" value="Unassembled WGS sequence"/>
</dbReference>
<evidence type="ECO:0000256" key="4">
    <source>
        <dbReference type="SAM" id="MobiDB-lite"/>
    </source>
</evidence>
<feature type="region of interest" description="Disordered" evidence="4">
    <location>
        <begin position="237"/>
        <end position="266"/>
    </location>
</feature>
<dbReference type="CDD" id="cd10028">
    <property type="entry name" value="UDG-F2_TDG_MUG"/>
    <property type="match status" value="1"/>
</dbReference>
<dbReference type="GO" id="GO:0004844">
    <property type="term" value="F:uracil DNA N-glycosylase activity"/>
    <property type="evidence" value="ECO:0007669"/>
    <property type="project" value="TreeGrafter"/>
</dbReference>
<dbReference type="AlphaFoldDB" id="A0A8H7F5R1"/>
<dbReference type="GO" id="GO:0008263">
    <property type="term" value="F:pyrimidine-specific mismatch base pair DNA N-glycosylase activity"/>
    <property type="evidence" value="ECO:0007669"/>
    <property type="project" value="TreeGrafter"/>
</dbReference>
<keyword evidence="1" id="KW-0227">DNA damage</keyword>
<protein>
    <recommendedName>
        <fullName evidence="5">Uracil-DNA glycosylase-like domain-containing protein</fullName>
    </recommendedName>
</protein>
<reference evidence="6 7" key="1">
    <citation type="journal article" name="Sci. Rep.">
        <title>Telomere-to-telomere assembled and centromere annotated genomes of the two main subspecies of the button mushroom Agaricus bisporus reveal especially polymorphic chromosome ends.</title>
        <authorList>
            <person name="Sonnenberg A.S.M."/>
            <person name="Sedaghat-Telgerd N."/>
            <person name="Lavrijssen B."/>
            <person name="Ohm R.A."/>
            <person name="Hendrickx P.M."/>
            <person name="Scholtmeijer K."/>
            <person name="Baars J.J.P."/>
            <person name="van Peer A."/>
        </authorList>
    </citation>
    <scope>NUCLEOTIDE SEQUENCE [LARGE SCALE GENOMIC DNA]</scope>
    <source>
        <strain evidence="6 7">H119_p4</strain>
    </source>
</reference>
<evidence type="ECO:0000313" key="7">
    <source>
        <dbReference type="Proteomes" id="UP000629468"/>
    </source>
</evidence>
<dbReference type="Gene3D" id="3.40.470.10">
    <property type="entry name" value="Uracil-DNA glycosylase-like domain"/>
    <property type="match status" value="1"/>
</dbReference>
<dbReference type="InterPro" id="IPR036895">
    <property type="entry name" value="Uracil-DNA_glycosylase-like_sf"/>
</dbReference>
<proteinExistence type="predicted"/>
<organism evidence="6 7">
    <name type="scientific">Agaricus bisporus var. burnettii</name>
    <dbReference type="NCBI Taxonomy" id="192524"/>
    <lineage>
        <taxon>Eukaryota</taxon>
        <taxon>Fungi</taxon>
        <taxon>Dikarya</taxon>
        <taxon>Basidiomycota</taxon>
        <taxon>Agaricomycotina</taxon>
        <taxon>Agaricomycetes</taxon>
        <taxon>Agaricomycetidae</taxon>
        <taxon>Agaricales</taxon>
        <taxon>Agaricineae</taxon>
        <taxon>Agaricaceae</taxon>
        <taxon>Agaricus</taxon>
    </lineage>
</organism>
<gene>
    <name evidence="6" type="ORF">Agabi119p4_3808</name>
</gene>
<name>A0A8H7F5R1_AGABI</name>
<evidence type="ECO:0000256" key="1">
    <source>
        <dbReference type="ARBA" id="ARBA00022763"/>
    </source>
</evidence>
<evidence type="ECO:0000256" key="2">
    <source>
        <dbReference type="ARBA" id="ARBA00022801"/>
    </source>
</evidence>
<accession>A0A8H7F5R1</accession>
<dbReference type="Pfam" id="PF03167">
    <property type="entry name" value="UDG"/>
    <property type="match status" value="1"/>
</dbReference>
<dbReference type="InterPro" id="IPR005122">
    <property type="entry name" value="Uracil-DNA_glycosylase-like"/>
</dbReference>
<keyword evidence="2" id="KW-0378">Hydrolase</keyword>
<dbReference type="GO" id="GO:0006285">
    <property type="term" value="P:base-excision repair, AP site formation"/>
    <property type="evidence" value="ECO:0007669"/>
    <property type="project" value="InterPro"/>
</dbReference>
<feature type="domain" description="Uracil-DNA glycosylase-like" evidence="5">
    <location>
        <begin position="113"/>
        <end position="298"/>
    </location>
</feature>
<dbReference type="PANTHER" id="PTHR12159">
    <property type="entry name" value="G/T AND G/U MISMATCH-SPECIFIC DNA GLYCOSYLASE"/>
    <property type="match status" value="1"/>
</dbReference>
<dbReference type="EMBL" id="JABXXO010000005">
    <property type="protein sequence ID" value="KAF7777736.1"/>
    <property type="molecule type" value="Genomic_DNA"/>
</dbReference>
<feature type="region of interest" description="Disordered" evidence="4">
    <location>
        <begin position="32"/>
        <end position="105"/>
    </location>
</feature>
<feature type="compositionally biased region" description="Polar residues" evidence="4">
    <location>
        <begin position="32"/>
        <end position="57"/>
    </location>
</feature>
<comment type="caution">
    <text evidence="6">The sequence shown here is derived from an EMBL/GenBank/DDBJ whole genome shotgun (WGS) entry which is preliminary data.</text>
</comment>
<evidence type="ECO:0000256" key="3">
    <source>
        <dbReference type="ARBA" id="ARBA00023204"/>
    </source>
</evidence>
<evidence type="ECO:0000313" key="6">
    <source>
        <dbReference type="EMBL" id="KAF7777736.1"/>
    </source>
</evidence>
<dbReference type="SUPFAM" id="SSF52141">
    <property type="entry name" value="Uracil-DNA glycosylase-like"/>
    <property type="match status" value="1"/>
</dbReference>
<dbReference type="InterPro" id="IPR015637">
    <property type="entry name" value="MUG/TDG"/>
</dbReference>